<dbReference type="CDD" id="cd00038">
    <property type="entry name" value="CAP_ED"/>
    <property type="match status" value="1"/>
</dbReference>
<keyword evidence="1" id="KW-0805">Transcription regulation</keyword>
<name>A0A2P7QLQ7_9SPHN</name>
<accession>A0A2P7QLQ7</accession>
<dbReference type="InterPro" id="IPR000595">
    <property type="entry name" value="cNMP-bd_dom"/>
</dbReference>
<gene>
    <name evidence="5" type="ORF">C7I55_16380</name>
</gene>
<dbReference type="RefSeq" id="WP_106514091.1">
    <property type="nucleotide sequence ID" value="NZ_PXYI01000005.1"/>
</dbReference>
<dbReference type="GO" id="GO:0003677">
    <property type="term" value="F:DNA binding"/>
    <property type="evidence" value="ECO:0007669"/>
    <property type="project" value="UniProtKB-KW"/>
</dbReference>
<evidence type="ECO:0000256" key="3">
    <source>
        <dbReference type="ARBA" id="ARBA00023163"/>
    </source>
</evidence>
<keyword evidence="6" id="KW-1185">Reference proteome</keyword>
<dbReference type="SUPFAM" id="SSF51206">
    <property type="entry name" value="cAMP-binding domain-like"/>
    <property type="match status" value="1"/>
</dbReference>
<dbReference type="PANTHER" id="PTHR24567:SF74">
    <property type="entry name" value="HTH-TYPE TRANSCRIPTIONAL REGULATOR ARCR"/>
    <property type="match status" value="1"/>
</dbReference>
<evidence type="ECO:0000256" key="1">
    <source>
        <dbReference type="ARBA" id="ARBA00023015"/>
    </source>
</evidence>
<dbReference type="SMART" id="SM00100">
    <property type="entry name" value="cNMP"/>
    <property type="match status" value="1"/>
</dbReference>
<proteinExistence type="predicted"/>
<evidence type="ECO:0000313" key="6">
    <source>
        <dbReference type="Proteomes" id="UP000241167"/>
    </source>
</evidence>
<reference evidence="5 6" key="1">
    <citation type="submission" date="2018-03" db="EMBL/GenBank/DDBJ databases">
        <title>The draft genome of Sphingosinicella sp. GL-C-18.</title>
        <authorList>
            <person name="Liu L."/>
            <person name="Li L."/>
            <person name="Liang L."/>
            <person name="Zhang X."/>
            <person name="Wang T."/>
        </authorList>
    </citation>
    <scope>NUCLEOTIDE SEQUENCE [LARGE SCALE GENOMIC DNA]</scope>
    <source>
        <strain evidence="5 6">GL-C-18</strain>
    </source>
</reference>
<dbReference type="Gene3D" id="1.10.10.10">
    <property type="entry name" value="Winged helix-like DNA-binding domain superfamily/Winged helix DNA-binding domain"/>
    <property type="match status" value="1"/>
</dbReference>
<sequence length="230" mass="25189">MERGSNAGDPQGHAAHDLIARIFTCSAEVAAQVMRRGRVCAYAGNATILRQGDWLSTAFLLLFGRAQALLYSADGQMVLLHEYNPGDLFGALGELEPVRQEADVRALEDARALVLEAAEFALLAQQHGCISLALSRMLLKRLRKTTERMYERAAISAMGRVYAELLRQARACADLTIRPAPVVAELALRVATTRETASRAVNGLERRGIIRRSPDALVIVAPRRLEALIM</sequence>
<protein>
    <submittedName>
        <fullName evidence="5">Crp/Fnr family transcriptional regulator</fullName>
    </submittedName>
</protein>
<dbReference type="EMBL" id="PXYI01000005">
    <property type="protein sequence ID" value="PSJ38897.1"/>
    <property type="molecule type" value="Genomic_DNA"/>
</dbReference>
<dbReference type="InterPro" id="IPR014710">
    <property type="entry name" value="RmlC-like_jellyroll"/>
</dbReference>
<keyword evidence="3" id="KW-0804">Transcription</keyword>
<evidence type="ECO:0000259" key="4">
    <source>
        <dbReference type="PROSITE" id="PS50042"/>
    </source>
</evidence>
<dbReference type="Pfam" id="PF00027">
    <property type="entry name" value="cNMP_binding"/>
    <property type="match status" value="1"/>
</dbReference>
<dbReference type="PANTHER" id="PTHR24567">
    <property type="entry name" value="CRP FAMILY TRANSCRIPTIONAL REGULATORY PROTEIN"/>
    <property type="match status" value="1"/>
</dbReference>
<dbReference type="Proteomes" id="UP000241167">
    <property type="component" value="Unassembled WGS sequence"/>
</dbReference>
<dbReference type="Pfam" id="PF13545">
    <property type="entry name" value="HTH_Crp_2"/>
    <property type="match status" value="1"/>
</dbReference>
<evidence type="ECO:0000256" key="2">
    <source>
        <dbReference type="ARBA" id="ARBA00023125"/>
    </source>
</evidence>
<evidence type="ECO:0000313" key="5">
    <source>
        <dbReference type="EMBL" id="PSJ38897.1"/>
    </source>
</evidence>
<comment type="caution">
    <text evidence="5">The sequence shown here is derived from an EMBL/GenBank/DDBJ whole genome shotgun (WGS) entry which is preliminary data.</text>
</comment>
<dbReference type="OrthoDB" id="7630420at2"/>
<dbReference type="InterPro" id="IPR050397">
    <property type="entry name" value="Env_Response_Regulators"/>
</dbReference>
<dbReference type="InterPro" id="IPR012318">
    <property type="entry name" value="HTH_CRP"/>
</dbReference>
<organism evidence="5 6">
    <name type="scientific">Allosphingosinicella deserti</name>
    <dbReference type="NCBI Taxonomy" id="2116704"/>
    <lineage>
        <taxon>Bacteria</taxon>
        <taxon>Pseudomonadati</taxon>
        <taxon>Pseudomonadota</taxon>
        <taxon>Alphaproteobacteria</taxon>
        <taxon>Sphingomonadales</taxon>
        <taxon>Sphingomonadaceae</taxon>
        <taxon>Allosphingosinicella</taxon>
    </lineage>
</organism>
<dbReference type="InterPro" id="IPR018490">
    <property type="entry name" value="cNMP-bd_dom_sf"/>
</dbReference>
<feature type="domain" description="Cyclic nucleotide-binding" evidence="4">
    <location>
        <begin position="42"/>
        <end position="120"/>
    </location>
</feature>
<dbReference type="GO" id="GO:0003700">
    <property type="term" value="F:DNA-binding transcription factor activity"/>
    <property type="evidence" value="ECO:0007669"/>
    <property type="project" value="TreeGrafter"/>
</dbReference>
<dbReference type="Gene3D" id="2.60.120.10">
    <property type="entry name" value="Jelly Rolls"/>
    <property type="match status" value="1"/>
</dbReference>
<dbReference type="GO" id="GO:0005829">
    <property type="term" value="C:cytosol"/>
    <property type="evidence" value="ECO:0007669"/>
    <property type="project" value="TreeGrafter"/>
</dbReference>
<dbReference type="SUPFAM" id="SSF46785">
    <property type="entry name" value="Winged helix' DNA-binding domain"/>
    <property type="match status" value="1"/>
</dbReference>
<dbReference type="AlphaFoldDB" id="A0A2P7QLQ7"/>
<keyword evidence="2" id="KW-0238">DNA-binding</keyword>
<dbReference type="PROSITE" id="PS50042">
    <property type="entry name" value="CNMP_BINDING_3"/>
    <property type="match status" value="1"/>
</dbReference>
<dbReference type="InterPro" id="IPR036390">
    <property type="entry name" value="WH_DNA-bd_sf"/>
</dbReference>
<dbReference type="InterPro" id="IPR036388">
    <property type="entry name" value="WH-like_DNA-bd_sf"/>
</dbReference>